<dbReference type="PANTHER" id="PTHR22642">
    <property type="entry name" value="IMIDAZOLONEPROPIONASE"/>
    <property type="match status" value="1"/>
</dbReference>
<dbReference type="CDD" id="cd01300">
    <property type="entry name" value="YtcJ_like"/>
    <property type="match status" value="1"/>
</dbReference>
<name>A0ABW9YJU5_9GAMM</name>
<dbReference type="Gene3D" id="3.20.20.140">
    <property type="entry name" value="Metal-dependent hydrolases"/>
    <property type="match status" value="1"/>
</dbReference>
<dbReference type="Pfam" id="PF07969">
    <property type="entry name" value="Amidohydro_3"/>
    <property type="match status" value="1"/>
</dbReference>
<comment type="caution">
    <text evidence="3">The sequence shown here is derived from an EMBL/GenBank/DDBJ whole genome shotgun (WGS) entry which is preliminary data.</text>
</comment>
<dbReference type="InterPro" id="IPR032466">
    <property type="entry name" value="Metal_Hydrolase"/>
</dbReference>
<evidence type="ECO:0000313" key="3">
    <source>
        <dbReference type="EMBL" id="NBI53801.1"/>
    </source>
</evidence>
<feature type="domain" description="Amidohydrolase 3" evidence="2">
    <location>
        <begin position="69"/>
        <end position="554"/>
    </location>
</feature>
<dbReference type="Proteomes" id="UP000738517">
    <property type="component" value="Unassembled WGS sequence"/>
</dbReference>
<dbReference type="PANTHER" id="PTHR22642:SF2">
    <property type="entry name" value="PROTEIN LONG AFTER FAR-RED 3"/>
    <property type="match status" value="1"/>
</dbReference>
<accession>A0ABW9YJU5</accession>
<dbReference type="InterPro" id="IPR033932">
    <property type="entry name" value="YtcJ-like"/>
</dbReference>
<keyword evidence="4" id="KW-1185">Reference proteome</keyword>
<dbReference type="Gene3D" id="3.10.310.70">
    <property type="match status" value="1"/>
</dbReference>
<dbReference type="Gene3D" id="2.30.40.10">
    <property type="entry name" value="Urease, subunit C, domain 1"/>
    <property type="match status" value="1"/>
</dbReference>
<dbReference type="InterPro" id="IPR013108">
    <property type="entry name" value="Amidohydro_3"/>
</dbReference>
<dbReference type="RefSeq" id="WP_160652768.1">
    <property type="nucleotide sequence ID" value="NZ_RSEJ01000015.1"/>
</dbReference>
<dbReference type="EMBL" id="RSEJ01000015">
    <property type="protein sequence ID" value="NBI53801.1"/>
    <property type="molecule type" value="Genomic_DNA"/>
</dbReference>
<sequence length="558" mass="61566">MKKVQQAVLLGMAIMSAQHAAAAELADTIFKNAKVYSDKPAEAVAIADGKILYVGSNQMAERLRQPDTKVIDLEGAMLLPGFVDNHNHIFEAASEAGGNCELNTDATLSEQIPYLEECRKNAKKGEWLMGYGFRLDLTLNEDNAETPLAVLDRIFPDQPVVIMEQTSHSMWVNSQALKQAGINKTSPEPQGGKILKDRDTGELNGILFDNAGDIVMELAWNSMSNPFKQSYTGLMNGLEEAAAHGITTIGDGRLYWKRGWYEVWKEVQANGDLTARVSLRPWIYPEDDQASQLKYLQTIQSRDPESLLIVDQVKMYSDGILINGTAKTLAPYLNTYIEDEPYGINYIPPSQMKSWLTELDKIGYGAHIHAIGDGAIRESLNAVEFARQQSVDRDYTLTHVEMVNSKDIKRFKPLQVTADFQVGSDYVVEHDHSWAEAFIGAKRARSLMQVRRLYDSGANVSLSSDWNVNDINPLVGIGNSLLMGKTGMPNIDAAIDAYTINAAISLGLDDITGSIEEGKSADLVVLDHDITEISPESIADTNILMTVLKGDIVFDSQD</sequence>
<dbReference type="InterPro" id="IPR011059">
    <property type="entry name" value="Metal-dep_hydrolase_composite"/>
</dbReference>
<dbReference type="SUPFAM" id="SSF51556">
    <property type="entry name" value="Metallo-dependent hydrolases"/>
    <property type="match status" value="1"/>
</dbReference>
<evidence type="ECO:0000313" key="4">
    <source>
        <dbReference type="Proteomes" id="UP000738517"/>
    </source>
</evidence>
<reference evidence="3 4" key="1">
    <citation type="journal article" date="2017" name="Int. J. Syst. Evol. Microbiol.">
        <title>Photobacterium alginatilyticum sp. nov., a marine bacterium isolated from bottom seawater.</title>
        <authorList>
            <person name="Wang X."/>
            <person name="Wang Y."/>
            <person name="Yang X."/>
            <person name="Sun H."/>
            <person name="Li B."/>
            <person name="Zhang X.H."/>
        </authorList>
    </citation>
    <scope>NUCLEOTIDE SEQUENCE [LARGE SCALE GENOMIC DNA]</scope>
    <source>
        <strain evidence="3 4">P03D4</strain>
    </source>
</reference>
<evidence type="ECO:0000256" key="1">
    <source>
        <dbReference type="SAM" id="SignalP"/>
    </source>
</evidence>
<feature type="chain" id="PRO_5045735240" evidence="1">
    <location>
        <begin position="23"/>
        <end position="558"/>
    </location>
</feature>
<proteinExistence type="predicted"/>
<organism evidence="3 4">
    <name type="scientific">Photobacterium alginatilyticum</name>
    <dbReference type="NCBI Taxonomy" id="1775171"/>
    <lineage>
        <taxon>Bacteria</taxon>
        <taxon>Pseudomonadati</taxon>
        <taxon>Pseudomonadota</taxon>
        <taxon>Gammaproteobacteria</taxon>
        <taxon>Vibrionales</taxon>
        <taxon>Vibrionaceae</taxon>
        <taxon>Photobacterium</taxon>
    </lineage>
</organism>
<keyword evidence="1" id="KW-0732">Signal</keyword>
<protein>
    <submittedName>
        <fullName evidence="3">Amidohydrolase</fullName>
    </submittedName>
</protein>
<feature type="signal peptide" evidence="1">
    <location>
        <begin position="1"/>
        <end position="22"/>
    </location>
</feature>
<dbReference type="SUPFAM" id="SSF51338">
    <property type="entry name" value="Composite domain of metallo-dependent hydrolases"/>
    <property type="match status" value="1"/>
</dbReference>
<gene>
    <name evidence="3" type="ORF">EIZ48_14575</name>
</gene>
<evidence type="ECO:0000259" key="2">
    <source>
        <dbReference type="Pfam" id="PF07969"/>
    </source>
</evidence>